<dbReference type="AlphaFoldDB" id="J4UIQ8"/>
<feature type="domain" description="Glycolipid transfer protein" evidence="2">
    <location>
        <begin position="85"/>
        <end position="193"/>
    </location>
</feature>
<dbReference type="GO" id="GO:1902388">
    <property type="term" value="F:ceramide 1-phosphate transfer activity"/>
    <property type="evidence" value="ECO:0007669"/>
    <property type="project" value="TreeGrafter"/>
</dbReference>
<dbReference type="KEGG" id="tasa:A1Q1_07168"/>
<dbReference type="PANTHER" id="PTHR10219:SF25">
    <property type="entry name" value="PLECKSTRIN HOMOLOGY DOMAIN-CONTAINING FAMILY A MEMBER 8"/>
    <property type="match status" value="1"/>
</dbReference>
<dbReference type="GO" id="GO:0005829">
    <property type="term" value="C:cytosol"/>
    <property type="evidence" value="ECO:0007669"/>
    <property type="project" value="TreeGrafter"/>
</dbReference>
<dbReference type="InterPro" id="IPR036497">
    <property type="entry name" value="GLTP_sf"/>
</dbReference>
<dbReference type="GO" id="GO:0016020">
    <property type="term" value="C:membrane"/>
    <property type="evidence" value="ECO:0007669"/>
    <property type="project" value="TreeGrafter"/>
</dbReference>
<name>J4UIQ8_TRIAS</name>
<keyword evidence="1" id="KW-0813">Transport</keyword>
<evidence type="ECO:0000313" key="3">
    <source>
        <dbReference type="EMBL" id="EJT51580.1"/>
    </source>
</evidence>
<gene>
    <name evidence="3" type="ORF">A1Q1_07168</name>
</gene>
<dbReference type="VEuPathDB" id="FungiDB:A1Q1_07168"/>
<dbReference type="Proteomes" id="UP000002748">
    <property type="component" value="Unassembled WGS sequence"/>
</dbReference>
<dbReference type="OrthoDB" id="205255at2759"/>
<evidence type="ECO:0000256" key="1">
    <source>
        <dbReference type="ARBA" id="ARBA00022448"/>
    </source>
</evidence>
<dbReference type="InterPro" id="IPR014830">
    <property type="entry name" value="Glycolipid_transfer_prot_dom"/>
</dbReference>
<comment type="caution">
    <text evidence="3">The sequence shown here is derived from an EMBL/GenBank/DDBJ whole genome shotgun (WGS) entry which is preliminary data.</text>
</comment>
<dbReference type="GO" id="GO:1902387">
    <property type="term" value="F:ceramide 1-phosphate binding"/>
    <property type="evidence" value="ECO:0007669"/>
    <property type="project" value="TreeGrafter"/>
</dbReference>
<evidence type="ECO:0000313" key="4">
    <source>
        <dbReference type="Proteomes" id="UP000002748"/>
    </source>
</evidence>
<dbReference type="EMBL" id="ALBS01000050">
    <property type="protein sequence ID" value="EJT51580.1"/>
    <property type="molecule type" value="Genomic_DNA"/>
</dbReference>
<dbReference type="RefSeq" id="XP_014182879.1">
    <property type="nucleotide sequence ID" value="XM_014327404.1"/>
</dbReference>
<protein>
    <recommendedName>
        <fullName evidence="2">Glycolipid transfer protein domain-containing protein</fullName>
    </recommendedName>
</protein>
<reference evidence="3 4" key="1">
    <citation type="journal article" date="2012" name="Eukaryot. Cell">
        <title>Draft genome sequence of CBS 2479, the standard type strain of Trichosporon asahii.</title>
        <authorList>
            <person name="Yang R.Y."/>
            <person name="Li H.T."/>
            <person name="Zhu H."/>
            <person name="Zhou G.P."/>
            <person name="Wang M."/>
            <person name="Wang L."/>
        </authorList>
    </citation>
    <scope>NUCLEOTIDE SEQUENCE [LARGE SCALE GENOMIC DNA]</scope>
    <source>
        <strain evidence="4">ATCC 90039 / CBS 2479 / JCM 2466 / KCTC 7840 / NCYC 2677 / UAMH 7654</strain>
    </source>
</reference>
<dbReference type="HOGENOM" id="CLU_079400_0_0_1"/>
<dbReference type="PANTHER" id="PTHR10219">
    <property type="entry name" value="GLYCOLIPID TRANSFER PROTEIN-RELATED"/>
    <property type="match status" value="1"/>
</dbReference>
<evidence type="ECO:0000259" key="2">
    <source>
        <dbReference type="Pfam" id="PF08718"/>
    </source>
</evidence>
<dbReference type="GeneID" id="25990680"/>
<accession>J4UIQ8</accession>
<dbReference type="Gene3D" id="1.10.3520.10">
    <property type="entry name" value="Glycolipid transfer protein"/>
    <property type="match status" value="1"/>
</dbReference>
<sequence length="228" mass="24975">MSEPQFFETISKSFVDVPVTEAGVDTAAFLEAAEQVVKIFGEFGLPGVELTLQVSLATLPSLLSRTTLLATSTGEGRPRIELTSLQKVRTYFLANPTEAATLESLLALDKAQHPKQKDRVATDALMWLLRGLKFTSMGLRNNLSAPTEELSASFTKAYEGSLRKFHGMMVRPIFALAMKACPYRATFYPKLGEPQAEVLPKLEAWLAALEAIVAREATVFKEGAYGEI</sequence>
<dbReference type="Pfam" id="PF08718">
    <property type="entry name" value="GLTP"/>
    <property type="match status" value="1"/>
</dbReference>
<organism evidence="3 4">
    <name type="scientific">Trichosporon asahii var. asahii (strain ATCC 90039 / CBS 2479 / JCM 2466 / KCTC 7840 / NBRC 103889/ NCYC 2677 / UAMH 7654)</name>
    <name type="common">Yeast</name>
    <dbReference type="NCBI Taxonomy" id="1186058"/>
    <lineage>
        <taxon>Eukaryota</taxon>
        <taxon>Fungi</taxon>
        <taxon>Dikarya</taxon>
        <taxon>Basidiomycota</taxon>
        <taxon>Agaricomycotina</taxon>
        <taxon>Tremellomycetes</taxon>
        <taxon>Trichosporonales</taxon>
        <taxon>Trichosporonaceae</taxon>
        <taxon>Trichosporon</taxon>
    </lineage>
</organism>
<proteinExistence type="predicted"/>
<dbReference type="SUPFAM" id="SSF110004">
    <property type="entry name" value="Glycolipid transfer protein, GLTP"/>
    <property type="match status" value="1"/>
</dbReference>